<reference evidence="3" key="1">
    <citation type="journal article" date="2014" name="Front. Microbiol.">
        <title>High frequency of phylogenetically diverse reductive dehalogenase-homologous genes in deep subseafloor sedimentary metagenomes.</title>
        <authorList>
            <person name="Kawai M."/>
            <person name="Futagami T."/>
            <person name="Toyoda A."/>
            <person name="Takaki Y."/>
            <person name="Nishi S."/>
            <person name="Hori S."/>
            <person name="Arai W."/>
            <person name="Tsubouchi T."/>
            <person name="Morono Y."/>
            <person name="Uchiyama I."/>
            <person name="Ito T."/>
            <person name="Fujiyama A."/>
            <person name="Inagaki F."/>
            <person name="Takami H."/>
        </authorList>
    </citation>
    <scope>NUCLEOTIDE SEQUENCE</scope>
    <source>
        <strain evidence="3">Expedition CK06-06</strain>
    </source>
</reference>
<comment type="caution">
    <text evidence="3">The sequence shown here is derived from an EMBL/GenBank/DDBJ whole genome shotgun (WGS) entry which is preliminary data.</text>
</comment>
<feature type="transmembrane region" description="Helical" evidence="2">
    <location>
        <begin position="12"/>
        <end position="31"/>
    </location>
</feature>
<dbReference type="AlphaFoldDB" id="X0X776"/>
<evidence type="ECO:0000313" key="3">
    <source>
        <dbReference type="EMBL" id="GAG39074.1"/>
    </source>
</evidence>
<feature type="transmembrane region" description="Helical" evidence="2">
    <location>
        <begin position="37"/>
        <end position="55"/>
    </location>
</feature>
<evidence type="ECO:0008006" key="4">
    <source>
        <dbReference type="Google" id="ProtNLM"/>
    </source>
</evidence>
<keyword evidence="2" id="KW-0812">Transmembrane</keyword>
<protein>
    <recommendedName>
        <fullName evidence="4">Acyltransferase 3 domain-containing protein</fullName>
    </recommendedName>
</protein>
<dbReference type="PANTHER" id="PTHR23028">
    <property type="entry name" value="ACETYLTRANSFERASE"/>
    <property type="match status" value="1"/>
</dbReference>
<feature type="region of interest" description="Disordered" evidence="1">
    <location>
        <begin position="103"/>
        <end position="152"/>
    </location>
</feature>
<feature type="transmembrane region" description="Helical" evidence="2">
    <location>
        <begin position="75"/>
        <end position="96"/>
    </location>
</feature>
<organism evidence="3">
    <name type="scientific">marine sediment metagenome</name>
    <dbReference type="NCBI Taxonomy" id="412755"/>
    <lineage>
        <taxon>unclassified sequences</taxon>
        <taxon>metagenomes</taxon>
        <taxon>ecological metagenomes</taxon>
    </lineage>
</organism>
<dbReference type="EMBL" id="BARS01048678">
    <property type="protein sequence ID" value="GAG39074.1"/>
    <property type="molecule type" value="Genomic_DNA"/>
</dbReference>
<dbReference type="GO" id="GO:0009103">
    <property type="term" value="P:lipopolysaccharide biosynthetic process"/>
    <property type="evidence" value="ECO:0007669"/>
    <property type="project" value="TreeGrafter"/>
</dbReference>
<proteinExistence type="predicted"/>
<name>X0X776_9ZZZZ</name>
<feature type="non-terminal residue" evidence="3">
    <location>
        <position position="243"/>
    </location>
</feature>
<gene>
    <name evidence="3" type="ORF">S01H1_72913</name>
</gene>
<sequence>ASPPIRWLADRSYGLYLWHWPVFLLLSASRLDISESWAPVLVLDVVRVAVAVLLADVSYRFLETPIRRRRRLPRWHATAAAGASLGLLAFLLVAVVPRPASPSAESVITLPPPSPTVAPSGPAEQPPEPSPGTTPATASPNDGEVTVTAAPPVPSGPLRVLVAGDSMAVHLSEALLAHAATRPDDMLAGSAAFGGCGLSAATDGRLHEFTNVSGERELLDISGCVGQWASVPQRALDETIDVV</sequence>
<dbReference type="PANTHER" id="PTHR23028:SF53">
    <property type="entry name" value="ACYL_TRANSF_3 DOMAIN-CONTAINING PROTEIN"/>
    <property type="match status" value="1"/>
</dbReference>
<dbReference type="GO" id="GO:0016020">
    <property type="term" value="C:membrane"/>
    <property type="evidence" value="ECO:0007669"/>
    <property type="project" value="TreeGrafter"/>
</dbReference>
<keyword evidence="2" id="KW-1133">Transmembrane helix</keyword>
<evidence type="ECO:0000256" key="2">
    <source>
        <dbReference type="SAM" id="Phobius"/>
    </source>
</evidence>
<feature type="non-terminal residue" evidence="3">
    <location>
        <position position="1"/>
    </location>
</feature>
<evidence type="ECO:0000256" key="1">
    <source>
        <dbReference type="SAM" id="MobiDB-lite"/>
    </source>
</evidence>
<dbReference type="InterPro" id="IPR050879">
    <property type="entry name" value="Acyltransferase_3"/>
</dbReference>
<accession>X0X776</accession>
<keyword evidence="2" id="KW-0472">Membrane</keyword>